<gene>
    <name evidence="1" type="ORF">C6N40_06635</name>
</gene>
<keyword evidence="2" id="KW-1185">Reference proteome</keyword>
<protein>
    <submittedName>
        <fullName evidence="1">Uncharacterized protein</fullName>
    </submittedName>
</protein>
<comment type="caution">
    <text evidence="1">The sequence shown here is derived from an EMBL/GenBank/DDBJ whole genome shotgun (WGS) entry which is preliminary data.</text>
</comment>
<organism evidence="1 2">
    <name type="scientific">Arenimonas caeni</name>
    <dbReference type="NCBI Taxonomy" id="2058085"/>
    <lineage>
        <taxon>Bacteria</taxon>
        <taxon>Pseudomonadati</taxon>
        <taxon>Pseudomonadota</taxon>
        <taxon>Gammaproteobacteria</taxon>
        <taxon>Lysobacterales</taxon>
        <taxon>Lysobacteraceae</taxon>
        <taxon>Arenimonas</taxon>
    </lineage>
</organism>
<dbReference type="Proteomes" id="UP000241736">
    <property type="component" value="Unassembled WGS sequence"/>
</dbReference>
<dbReference type="EMBL" id="PVLF01000006">
    <property type="protein sequence ID" value="PRH82644.1"/>
    <property type="molecule type" value="Genomic_DNA"/>
</dbReference>
<proteinExistence type="predicted"/>
<dbReference type="AlphaFoldDB" id="A0A2P6M9G4"/>
<accession>A0A2P6M9G4</accession>
<evidence type="ECO:0000313" key="1">
    <source>
        <dbReference type="EMBL" id="PRH82644.1"/>
    </source>
</evidence>
<name>A0A2P6M9G4_9GAMM</name>
<evidence type="ECO:0000313" key="2">
    <source>
        <dbReference type="Proteomes" id="UP000241736"/>
    </source>
</evidence>
<reference evidence="1 2" key="1">
    <citation type="submission" date="2018-03" db="EMBL/GenBank/DDBJ databases">
        <title>Arenimonas caeni sp. nov., isolated from activated sludge.</title>
        <authorList>
            <person name="Liu H."/>
        </authorList>
    </citation>
    <scope>NUCLEOTIDE SEQUENCE [LARGE SCALE GENOMIC DNA]</scope>
    <source>
        <strain evidence="2">z29</strain>
    </source>
</reference>
<sequence length="70" mass="7659">MASSSFRDRLMRGYACTRTLDRQADSLRSRMADLASDPAAAGDVLSAIRALRETLDRAERTARELAGEQG</sequence>